<dbReference type="AlphaFoldDB" id="A0A8S9H349"/>
<evidence type="ECO:0000313" key="2">
    <source>
        <dbReference type="EMBL" id="KAF2552503.1"/>
    </source>
</evidence>
<keyword evidence="1" id="KW-0812">Transmembrane</keyword>
<sequence length="235" mass="25812">MNFSGGLPCALPAGFLGELPVGFLDKLPAGFSIVVLCTESVVCGLASHTSRSNSPVAHPSFFPLQEKTKFMFVSFVSHLVFFSFIVVEIFFPVLSKNSGRIPLKESSHHLKIITEGSPLLATIGAVMLHRMRALPSCLVPCHPVHGVDALYMVRRKQSWDVGAHDPPLRFLAEKVYCIHFMFLALQESLQNWEPRPKCKTLGFLVVKSSCLVFDLLSGSPILAKVRAIPSNPVLV</sequence>
<organism evidence="2 3">
    <name type="scientific">Brassica cretica</name>
    <name type="common">Mustard</name>
    <dbReference type="NCBI Taxonomy" id="69181"/>
    <lineage>
        <taxon>Eukaryota</taxon>
        <taxon>Viridiplantae</taxon>
        <taxon>Streptophyta</taxon>
        <taxon>Embryophyta</taxon>
        <taxon>Tracheophyta</taxon>
        <taxon>Spermatophyta</taxon>
        <taxon>Magnoliopsida</taxon>
        <taxon>eudicotyledons</taxon>
        <taxon>Gunneridae</taxon>
        <taxon>Pentapetalae</taxon>
        <taxon>rosids</taxon>
        <taxon>malvids</taxon>
        <taxon>Brassicales</taxon>
        <taxon>Brassicaceae</taxon>
        <taxon>Brassiceae</taxon>
        <taxon>Brassica</taxon>
    </lineage>
</organism>
<accession>A0A8S9H349</accession>
<dbReference type="Proteomes" id="UP000712281">
    <property type="component" value="Unassembled WGS sequence"/>
</dbReference>
<reference evidence="2" key="1">
    <citation type="submission" date="2019-12" db="EMBL/GenBank/DDBJ databases">
        <title>Genome sequencing and annotation of Brassica cretica.</title>
        <authorList>
            <person name="Studholme D.J."/>
            <person name="Sarris P.F."/>
        </authorList>
    </citation>
    <scope>NUCLEOTIDE SEQUENCE</scope>
    <source>
        <strain evidence="2">PFS-001/15</strain>
        <tissue evidence="2">Leaf</tissue>
    </source>
</reference>
<keyword evidence="1" id="KW-0472">Membrane</keyword>
<dbReference type="EMBL" id="QGKW02001988">
    <property type="protein sequence ID" value="KAF2552503.1"/>
    <property type="molecule type" value="Genomic_DNA"/>
</dbReference>
<comment type="caution">
    <text evidence="2">The sequence shown here is derived from an EMBL/GenBank/DDBJ whole genome shotgun (WGS) entry which is preliminary data.</text>
</comment>
<keyword evidence="1" id="KW-1133">Transmembrane helix</keyword>
<evidence type="ECO:0000313" key="3">
    <source>
        <dbReference type="Proteomes" id="UP000712281"/>
    </source>
</evidence>
<protein>
    <submittedName>
        <fullName evidence="2">Uncharacterized protein</fullName>
    </submittedName>
</protein>
<feature type="transmembrane region" description="Helical" evidence="1">
    <location>
        <begin position="70"/>
        <end position="94"/>
    </location>
</feature>
<gene>
    <name evidence="2" type="ORF">F2Q68_00034895</name>
</gene>
<proteinExistence type="predicted"/>
<name>A0A8S9H349_BRACR</name>
<evidence type="ECO:0000256" key="1">
    <source>
        <dbReference type="SAM" id="Phobius"/>
    </source>
</evidence>